<accession>A0A6N0C5S2</accession>
<protein>
    <submittedName>
        <fullName evidence="1">Lef2</fullName>
    </submittedName>
</protein>
<organism evidence="1">
    <name type="scientific">Spodoptera exigua multiple nucleopolyhedrovirus</name>
    <dbReference type="NCBI Taxonomy" id="10454"/>
    <lineage>
        <taxon>Viruses</taxon>
        <taxon>Viruses incertae sedis</taxon>
        <taxon>Naldaviricetes</taxon>
        <taxon>Lefavirales</taxon>
        <taxon>Baculoviridae</taxon>
        <taxon>Alphabaculovirus</taxon>
    </lineage>
</organism>
<dbReference type="GO" id="GO:0019083">
    <property type="term" value="P:viral transcription"/>
    <property type="evidence" value="ECO:0007669"/>
    <property type="project" value="InterPro"/>
</dbReference>
<dbReference type="InterPro" id="IPR004283">
    <property type="entry name" value="Lef-2"/>
</dbReference>
<dbReference type="EMBL" id="MN481987">
    <property type="protein sequence ID" value="QKO28892.1"/>
    <property type="molecule type" value="Genomic_DNA"/>
</dbReference>
<proteinExistence type="predicted"/>
<dbReference type="Pfam" id="PF03041">
    <property type="entry name" value="Baculo_LEF-2"/>
    <property type="match status" value="1"/>
</dbReference>
<evidence type="ECO:0000313" key="1">
    <source>
        <dbReference type="EMBL" id="QKO28892.1"/>
    </source>
</evidence>
<reference evidence="1" key="1">
    <citation type="submission" date="2019-09" db="EMBL/GenBank/DDBJ databases">
        <authorList>
            <person name="Tao P."/>
            <person name="Yang T."/>
            <person name="Chen J."/>
            <person name="Lin C."/>
            <person name="Hu J."/>
            <person name="Zhu Y."/>
            <person name="Lv H."/>
            <person name="Tian M."/>
            <person name="Gao Q."/>
            <person name="Jia J."/>
        </authorList>
    </citation>
    <scope>NUCLEOTIDE SEQUENCE</scope>
    <source>
        <strain evidence="1">WV103</strain>
    </source>
</reference>
<sequence>MQVTCLTPLFDNGLRVKINGHRLYYLIKNKDQYAEALTPKNNKWSLNNIYKSHKNVGFQNVSSINNVVDILKTKLNMPDCMLRFLVDFHVRPRGRRFRKRFIFNAYIANVITCTKCNKLCLVEAMSYIYGFDEECGQEFDRLLFLNDTLY</sequence>
<name>A0A6N0C5S2_9ABAC</name>